<reference evidence="12" key="1">
    <citation type="submission" date="2025-08" db="UniProtKB">
        <authorList>
            <consortium name="Ensembl"/>
        </authorList>
    </citation>
    <scope>IDENTIFICATION</scope>
</reference>
<dbReference type="GO" id="GO:0000444">
    <property type="term" value="C:MIS12/MIND type complex"/>
    <property type="evidence" value="ECO:0007669"/>
    <property type="project" value="TreeGrafter"/>
</dbReference>
<dbReference type="Pfam" id="PF05859">
    <property type="entry name" value="Mis12"/>
    <property type="match status" value="1"/>
</dbReference>
<evidence type="ECO:0000256" key="4">
    <source>
        <dbReference type="ARBA" id="ARBA00022454"/>
    </source>
</evidence>
<evidence type="ECO:0000256" key="7">
    <source>
        <dbReference type="ARBA" id="ARBA00022838"/>
    </source>
</evidence>
<keyword evidence="9" id="KW-0131">Cell cycle</keyword>
<dbReference type="GeneTree" id="ENSGT00390000018665"/>
<dbReference type="GO" id="GO:0005634">
    <property type="term" value="C:nucleus"/>
    <property type="evidence" value="ECO:0007669"/>
    <property type="project" value="InterPro"/>
</dbReference>
<evidence type="ECO:0000256" key="2">
    <source>
        <dbReference type="ARBA" id="ARBA00008643"/>
    </source>
</evidence>
<dbReference type="GO" id="GO:0000070">
    <property type="term" value="P:mitotic sister chromatid segregation"/>
    <property type="evidence" value="ECO:0007669"/>
    <property type="project" value="TreeGrafter"/>
</dbReference>
<keyword evidence="7" id="KW-0995">Kinetochore</keyword>
<gene>
    <name evidence="12" type="primary">mis12</name>
</gene>
<keyword evidence="8 11" id="KW-0175">Coiled coil</keyword>
<keyword evidence="13" id="KW-1185">Reference proteome</keyword>
<comment type="subcellular location">
    <subcellularLocation>
        <location evidence="1">Chromosome</location>
        <location evidence="1">Centromere</location>
        <location evidence="1">Kinetochore</location>
    </subcellularLocation>
</comment>
<evidence type="ECO:0000256" key="3">
    <source>
        <dbReference type="ARBA" id="ARBA00013793"/>
    </source>
</evidence>
<evidence type="ECO:0000256" key="8">
    <source>
        <dbReference type="ARBA" id="ARBA00023054"/>
    </source>
</evidence>
<comment type="similarity">
    <text evidence="2">Belongs to the mis12 family.</text>
</comment>
<organism evidence="12 13">
    <name type="scientific">Dicentrarchus labrax</name>
    <name type="common">European seabass</name>
    <name type="synonym">Morone labrax</name>
    <dbReference type="NCBI Taxonomy" id="13489"/>
    <lineage>
        <taxon>Eukaryota</taxon>
        <taxon>Metazoa</taxon>
        <taxon>Chordata</taxon>
        <taxon>Craniata</taxon>
        <taxon>Vertebrata</taxon>
        <taxon>Euteleostomi</taxon>
        <taxon>Actinopterygii</taxon>
        <taxon>Neopterygii</taxon>
        <taxon>Teleostei</taxon>
        <taxon>Neoteleostei</taxon>
        <taxon>Acanthomorphata</taxon>
        <taxon>Eupercaria</taxon>
        <taxon>Moronidae</taxon>
        <taxon>Dicentrarchus</taxon>
    </lineage>
</organism>
<evidence type="ECO:0000313" key="13">
    <source>
        <dbReference type="Proteomes" id="UP000694389"/>
    </source>
</evidence>
<evidence type="ECO:0000256" key="9">
    <source>
        <dbReference type="ARBA" id="ARBA00023306"/>
    </source>
</evidence>
<evidence type="ECO:0000256" key="11">
    <source>
        <dbReference type="SAM" id="Coils"/>
    </source>
</evidence>
<dbReference type="GO" id="GO:0051301">
    <property type="term" value="P:cell division"/>
    <property type="evidence" value="ECO:0007669"/>
    <property type="project" value="UniProtKB-KW"/>
</dbReference>
<reference evidence="12" key="2">
    <citation type="submission" date="2025-09" db="UniProtKB">
        <authorList>
            <consortium name="Ensembl"/>
        </authorList>
    </citation>
    <scope>IDENTIFICATION</scope>
</reference>
<keyword evidence="10" id="KW-0137">Centromere</keyword>
<evidence type="ECO:0000256" key="6">
    <source>
        <dbReference type="ARBA" id="ARBA00022776"/>
    </source>
</evidence>
<keyword evidence="5" id="KW-0132">Cell division</keyword>
<evidence type="ECO:0000256" key="10">
    <source>
        <dbReference type="ARBA" id="ARBA00023328"/>
    </source>
</evidence>
<feature type="coiled-coil region" evidence="11">
    <location>
        <begin position="42"/>
        <end position="69"/>
    </location>
</feature>
<name>A0A8P4G152_DICLA</name>
<dbReference type="Proteomes" id="UP000694389">
    <property type="component" value="Unassembled WGS sequence"/>
</dbReference>
<sequence>MIVLCSCSFCFIYIMYCINILFEFRLRSYPPHHVVAVNRKTENNTRHQLNMARETREELEMDARGAVEEETGSLSPSKLKLYETQFFGFTPQTCMLRVYSAFQDCLYDILPVVEKVCVRQLSRGESDGAEELLRSRARECSRKLQQFLEDRFKPLSERMEALLLNRCFSVPPNVLLPEDKSHNNYPQDMQEVLRLESSLADLQRAYEAEVCARQALLAELEEQREVQKQLDGILTWVRELQGAWVKEGNGSFHESFRLVMESVKRLQEAAGEVCNKAPH</sequence>
<dbReference type="PANTHER" id="PTHR14527:SF2">
    <property type="entry name" value="PROTEIN MIS12 HOMOLOG"/>
    <property type="match status" value="1"/>
</dbReference>
<accession>A0A8P4G152</accession>
<dbReference type="GO" id="GO:0051382">
    <property type="term" value="P:kinetochore assembly"/>
    <property type="evidence" value="ECO:0007669"/>
    <property type="project" value="TreeGrafter"/>
</dbReference>
<proteinExistence type="inferred from homology"/>
<evidence type="ECO:0000256" key="5">
    <source>
        <dbReference type="ARBA" id="ARBA00022618"/>
    </source>
</evidence>
<dbReference type="InterPro" id="IPR008685">
    <property type="entry name" value="Centromere_Mis12"/>
</dbReference>
<dbReference type="PANTHER" id="PTHR14527">
    <property type="entry name" value="PROTEIN MIS12 HOMOLOG"/>
    <property type="match status" value="1"/>
</dbReference>
<evidence type="ECO:0000313" key="12">
    <source>
        <dbReference type="Ensembl" id="ENSDLAP00005069298.1"/>
    </source>
</evidence>
<keyword evidence="6" id="KW-0498">Mitosis</keyword>
<dbReference type="AlphaFoldDB" id="A0A8P4G152"/>
<protein>
    <recommendedName>
        <fullName evidence="3">Protein MIS12 homolog</fullName>
    </recommendedName>
</protein>
<dbReference type="Ensembl" id="ENSDLAT00005080629.1">
    <property type="protein sequence ID" value="ENSDLAP00005069298.1"/>
    <property type="gene ID" value="ENSDLAG00005007631.2"/>
</dbReference>
<evidence type="ECO:0000256" key="1">
    <source>
        <dbReference type="ARBA" id="ARBA00004629"/>
    </source>
</evidence>
<keyword evidence="4" id="KW-0158">Chromosome</keyword>